<protein>
    <submittedName>
        <fullName evidence="2 3">Uncharacterized protein</fullName>
    </submittedName>
</protein>
<evidence type="ECO:0000256" key="1">
    <source>
        <dbReference type="SAM" id="MobiDB-lite"/>
    </source>
</evidence>
<reference evidence="3" key="4">
    <citation type="submission" date="2019-07" db="EMBL/GenBank/DDBJ databases">
        <authorList>
            <person name="Seetharam A."/>
            <person name="Woodhouse M."/>
            <person name="Cannon E."/>
        </authorList>
    </citation>
    <scope>NUCLEOTIDE SEQUENCE [LARGE SCALE GENOMIC DNA]</scope>
    <source>
        <strain evidence="3">cv. B73</strain>
    </source>
</reference>
<accession>C4J6S8</accession>
<dbReference type="Gramene" id="Zm00001eb031160_T001">
    <property type="protein sequence ID" value="Zm00001eb031160_P001"/>
    <property type="gene ID" value="Zm00001eb031160"/>
</dbReference>
<dbReference type="AlphaFoldDB" id="C4J6S8"/>
<dbReference type="Proteomes" id="UP000007305">
    <property type="component" value="Chromosome 1"/>
</dbReference>
<keyword evidence="4" id="KW-1185">Reference proteome</keyword>
<evidence type="ECO:0000313" key="4">
    <source>
        <dbReference type="Proteomes" id="UP000007305"/>
    </source>
</evidence>
<name>C4J6S8_MAIZE</name>
<reference evidence="2" key="2">
    <citation type="submission" date="2012-06" db="EMBL/GenBank/DDBJ databases">
        <authorList>
            <person name="Yu Y."/>
            <person name="Currie J."/>
            <person name="Lomeli R."/>
            <person name="Angelova A."/>
            <person name="Collura K."/>
            <person name="Wissotski M."/>
            <person name="Campos D."/>
            <person name="Kudrna D."/>
            <person name="Golser W."/>
            <person name="Ashely E."/>
            <person name="Descour A."/>
            <person name="Fernandes J."/>
            <person name="Soderlund C."/>
            <person name="Walbot V."/>
        </authorList>
    </citation>
    <scope>NUCLEOTIDE SEQUENCE</scope>
    <source>
        <strain evidence="2">B73</strain>
    </source>
</reference>
<reference evidence="2" key="1">
    <citation type="journal article" date="2009" name="PLoS Genet.">
        <title>Sequencing, mapping, and analysis of 27,455 maize full-length cDNAs.</title>
        <authorList>
            <person name="Soderlund C."/>
            <person name="Descour A."/>
            <person name="Kudrna D."/>
            <person name="Bomhoff M."/>
            <person name="Boyd L."/>
            <person name="Currie J."/>
            <person name="Angelova A."/>
            <person name="Collura K."/>
            <person name="Wissotski M."/>
            <person name="Ashley E."/>
            <person name="Morrow D."/>
            <person name="Fernandes J."/>
            <person name="Walbot V."/>
            <person name="Yu Y."/>
        </authorList>
    </citation>
    <scope>NUCLEOTIDE SEQUENCE</scope>
    <source>
        <strain evidence="2">B73</strain>
    </source>
</reference>
<proteinExistence type="evidence at transcript level"/>
<reference evidence="4" key="3">
    <citation type="submission" date="2015-12" db="EMBL/GenBank/DDBJ databases">
        <title>Update maize B73 reference genome by single molecule sequencing technologies.</title>
        <authorList>
            <consortium name="Maize Genome Sequencing Project"/>
            <person name="Ware D."/>
        </authorList>
    </citation>
    <scope>NUCLEOTIDE SEQUENCE [LARGE SCALE GENOMIC DNA]</scope>
    <source>
        <strain evidence="4">cv. B73</strain>
    </source>
</reference>
<reference evidence="3" key="5">
    <citation type="submission" date="2021-05" db="UniProtKB">
        <authorList>
            <consortium name="EnsemblPlants"/>
        </authorList>
    </citation>
    <scope>IDENTIFICATION</scope>
    <source>
        <strain evidence="3">cv. B73</strain>
    </source>
</reference>
<dbReference type="EnsemblPlants" id="Zm00001eb031160_T001">
    <property type="protein sequence ID" value="Zm00001eb031160_P001"/>
    <property type="gene ID" value="Zm00001eb031160"/>
</dbReference>
<sequence>MPASPPWWHRRGAAGRRGLGQKSGLLASPAAGAATARGLFTAAAAKWLMLSRVIFCFFFSLVSRLDLESLYTNPAGTKGRRKNWLGASVERAGRRVKLRCFFSSCADLSLERTKQEEGQKNDESSDRFVRESMLFRHETSVGEICGHWPCQKKPNLSARHRHRHVNRYDEPVQEQGQI</sequence>
<feature type="region of interest" description="Disordered" evidence="1">
    <location>
        <begin position="159"/>
        <end position="178"/>
    </location>
</feature>
<evidence type="ECO:0000313" key="2">
    <source>
        <dbReference type="EMBL" id="ACR36878.1"/>
    </source>
</evidence>
<evidence type="ECO:0000313" key="3">
    <source>
        <dbReference type="EnsemblPlants" id="Zm00001eb031160_P001"/>
    </source>
</evidence>
<dbReference type="EMBL" id="BT086525">
    <property type="protein sequence ID" value="ACR36878.1"/>
    <property type="molecule type" value="mRNA"/>
</dbReference>
<organism evidence="2">
    <name type="scientific">Zea mays</name>
    <name type="common">Maize</name>
    <dbReference type="NCBI Taxonomy" id="4577"/>
    <lineage>
        <taxon>Eukaryota</taxon>
        <taxon>Viridiplantae</taxon>
        <taxon>Streptophyta</taxon>
        <taxon>Embryophyta</taxon>
        <taxon>Tracheophyta</taxon>
        <taxon>Spermatophyta</taxon>
        <taxon>Magnoliopsida</taxon>
        <taxon>Liliopsida</taxon>
        <taxon>Poales</taxon>
        <taxon>Poaceae</taxon>
        <taxon>PACMAD clade</taxon>
        <taxon>Panicoideae</taxon>
        <taxon>Andropogonodae</taxon>
        <taxon>Andropogoneae</taxon>
        <taxon>Tripsacinae</taxon>
        <taxon>Zea</taxon>
    </lineage>
</organism>